<evidence type="ECO:0000256" key="3">
    <source>
        <dbReference type="SAM" id="SignalP"/>
    </source>
</evidence>
<gene>
    <name evidence="4" type="ORF">GX50_06204</name>
</gene>
<feature type="region of interest" description="Disordered" evidence="1">
    <location>
        <begin position="282"/>
        <end position="319"/>
    </location>
</feature>
<protein>
    <recommendedName>
        <fullName evidence="6">Mid2 domain-containing protein</fullName>
    </recommendedName>
</protein>
<name>A0A2B7ZAQ0_9EURO</name>
<keyword evidence="5" id="KW-1185">Reference proteome</keyword>
<evidence type="ECO:0000256" key="1">
    <source>
        <dbReference type="SAM" id="MobiDB-lite"/>
    </source>
</evidence>
<feature type="chain" id="PRO_5012902868" description="Mid2 domain-containing protein" evidence="3">
    <location>
        <begin position="26"/>
        <end position="319"/>
    </location>
</feature>
<keyword evidence="3" id="KW-0732">Signal</keyword>
<feature type="signal peptide" evidence="3">
    <location>
        <begin position="1"/>
        <end position="25"/>
    </location>
</feature>
<comment type="caution">
    <text evidence="4">The sequence shown here is derived from an EMBL/GenBank/DDBJ whole genome shotgun (WGS) entry which is preliminary data.</text>
</comment>
<feature type="region of interest" description="Disordered" evidence="1">
    <location>
        <begin position="145"/>
        <end position="190"/>
    </location>
</feature>
<keyword evidence="2" id="KW-0472">Membrane</keyword>
<sequence>MAATRTSLIAALSLFALLNEKFSVAEELPGWFNGYYVYPTNGTTAVESITCHDSHTTWKTSGAYANCCPTALTTACPFPTKCEDSTVSYDNGGGYVCGRGQSCATMTIYEASPSGSPSATNIFCWRAWNASTVYRSLPPDVTGNAPLTDNVQASPTITLPPEITSQPPNQPIADPKTSSSPPPAMQEEPKSNRSLIIGVTIGVIVGFSILALAYFFYRRKQKKKGGKGGSHAAELDNSQVRAELQGLNVGGDGDGGGGAGEPKGQGYYGYAAGTIPAGGNSNPNYVHELPGAMKDTTDAGGYVDGPRGNVTYEMPTNPG</sequence>
<dbReference type="AlphaFoldDB" id="A0A2B7ZAQ0"/>
<dbReference type="VEuPathDB" id="FungiDB:EMCG_05238"/>
<reference evidence="4 5" key="1">
    <citation type="submission" date="2017-10" db="EMBL/GenBank/DDBJ databases">
        <title>Comparative genomics in systemic dimorphic fungi from Ajellomycetaceae.</title>
        <authorList>
            <person name="Munoz J.F."/>
            <person name="Mcewen J.G."/>
            <person name="Clay O.K."/>
            <person name="Cuomo C.A."/>
        </authorList>
    </citation>
    <scope>NUCLEOTIDE SEQUENCE [LARGE SCALE GENOMIC DNA]</scope>
    <source>
        <strain evidence="4 5">UAMH4076</strain>
    </source>
</reference>
<evidence type="ECO:0008006" key="6">
    <source>
        <dbReference type="Google" id="ProtNLM"/>
    </source>
</evidence>
<dbReference type="Proteomes" id="UP000226031">
    <property type="component" value="Unassembled WGS sequence"/>
</dbReference>
<organism evidence="4 5">
    <name type="scientific">[Emmonsia] crescens</name>
    <dbReference type="NCBI Taxonomy" id="73230"/>
    <lineage>
        <taxon>Eukaryota</taxon>
        <taxon>Fungi</taxon>
        <taxon>Dikarya</taxon>
        <taxon>Ascomycota</taxon>
        <taxon>Pezizomycotina</taxon>
        <taxon>Eurotiomycetes</taxon>
        <taxon>Eurotiomycetidae</taxon>
        <taxon>Onygenales</taxon>
        <taxon>Ajellomycetaceae</taxon>
        <taxon>Emergomyces</taxon>
    </lineage>
</organism>
<proteinExistence type="predicted"/>
<dbReference type="STRING" id="73230.A0A2B7ZAQ0"/>
<feature type="compositionally biased region" description="Polar residues" evidence="1">
    <location>
        <begin position="145"/>
        <end position="167"/>
    </location>
</feature>
<accession>A0A2B7ZAQ0</accession>
<evidence type="ECO:0000313" key="5">
    <source>
        <dbReference type="Proteomes" id="UP000226031"/>
    </source>
</evidence>
<evidence type="ECO:0000256" key="2">
    <source>
        <dbReference type="SAM" id="Phobius"/>
    </source>
</evidence>
<dbReference type="EMBL" id="PDND01000144">
    <property type="protein sequence ID" value="PGH31046.1"/>
    <property type="molecule type" value="Genomic_DNA"/>
</dbReference>
<keyword evidence="2" id="KW-1133">Transmembrane helix</keyword>
<feature type="transmembrane region" description="Helical" evidence="2">
    <location>
        <begin position="195"/>
        <end position="217"/>
    </location>
</feature>
<evidence type="ECO:0000313" key="4">
    <source>
        <dbReference type="EMBL" id="PGH31046.1"/>
    </source>
</evidence>
<keyword evidence="2" id="KW-0812">Transmembrane</keyword>